<evidence type="ECO:0000313" key="3">
    <source>
        <dbReference type="Proteomes" id="UP000092932"/>
    </source>
</evidence>
<evidence type="ECO:0000256" key="1">
    <source>
        <dbReference type="SAM" id="SignalP"/>
    </source>
</evidence>
<accession>A0A1B2ABR6</accession>
<gene>
    <name evidence="2" type="ORF">A6F68_01004</name>
</gene>
<sequence length="126" mass="14081">MRTGTIVIAVMLAAAPHYIAAAEGKANASVEAETEITVAASMLPIAVSNDSNKYWLDYQTDVSEAKRELASDLDRATDEEDVREAWAEYYRELHDAQKDYSKEMAERGYRVADFKTDADIMVALLR</sequence>
<feature type="chain" id="PRO_5008534056" evidence="1">
    <location>
        <begin position="22"/>
        <end position="126"/>
    </location>
</feature>
<keyword evidence="1" id="KW-0732">Signal</keyword>
<evidence type="ECO:0000313" key="2">
    <source>
        <dbReference type="EMBL" id="ANY19528.1"/>
    </source>
</evidence>
<organism evidence="2 3">
    <name type="scientific">Tsuneonella dongtanensis</name>
    <dbReference type="NCBI Taxonomy" id="692370"/>
    <lineage>
        <taxon>Bacteria</taxon>
        <taxon>Pseudomonadati</taxon>
        <taxon>Pseudomonadota</taxon>
        <taxon>Alphaproteobacteria</taxon>
        <taxon>Sphingomonadales</taxon>
        <taxon>Erythrobacteraceae</taxon>
        <taxon>Tsuneonella</taxon>
    </lineage>
</organism>
<feature type="signal peptide" evidence="1">
    <location>
        <begin position="1"/>
        <end position="21"/>
    </location>
</feature>
<name>A0A1B2ABR6_9SPHN</name>
<keyword evidence="3" id="KW-1185">Reference proteome</keyword>
<protein>
    <submittedName>
        <fullName evidence="2">Uncharacterized protein</fullName>
    </submittedName>
</protein>
<reference evidence="2 3" key="1">
    <citation type="submission" date="2016-07" db="EMBL/GenBank/DDBJ databases">
        <title>Complete genome sequence of Altererythrobacter dongtanensis KCTC 22672, a type strain with esterase isolated from tidal flat.</title>
        <authorList>
            <person name="Cheng H."/>
            <person name="Wu Y.-H."/>
            <person name="Zhou P."/>
            <person name="Huo Y.-Y."/>
            <person name="Wang C.-S."/>
            <person name="Xu X.-W."/>
        </authorList>
    </citation>
    <scope>NUCLEOTIDE SEQUENCE [LARGE SCALE GENOMIC DNA]</scope>
    <source>
        <strain evidence="2 3">KCTC 22672</strain>
    </source>
</reference>
<dbReference type="KEGG" id="ado:A6F68_01004"/>
<dbReference type="EMBL" id="CP016591">
    <property type="protein sequence ID" value="ANY19528.1"/>
    <property type="molecule type" value="Genomic_DNA"/>
</dbReference>
<proteinExistence type="predicted"/>
<dbReference type="AlphaFoldDB" id="A0A1B2ABR6"/>
<dbReference type="Proteomes" id="UP000092932">
    <property type="component" value="Chromosome"/>
</dbReference>